<accession>A0A3N0DNP2</accession>
<evidence type="ECO:0000313" key="2">
    <source>
        <dbReference type="EMBL" id="RNL77272.1"/>
    </source>
</evidence>
<feature type="signal peptide" evidence="1">
    <location>
        <begin position="1"/>
        <end position="24"/>
    </location>
</feature>
<dbReference type="EMBL" id="RJSG01000005">
    <property type="protein sequence ID" value="RNL77272.1"/>
    <property type="molecule type" value="Genomic_DNA"/>
</dbReference>
<evidence type="ECO:0000313" key="3">
    <source>
        <dbReference type="Proteomes" id="UP000277094"/>
    </source>
</evidence>
<keyword evidence="3" id="KW-1185">Reference proteome</keyword>
<dbReference type="AlphaFoldDB" id="A0A3N0DNP2"/>
<dbReference type="InterPro" id="IPR009003">
    <property type="entry name" value="Peptidase_S1_PA"/>
</dbReference>
<sequence length="286" mass="28464">MSAARPRLITALLGAATLVGAVLAAVPTAGAASTWASESKATIKPGVQMVTAGAQCTANFVFKDASGRVYVGYAAHCAGTGSSTDTNGCKTKSLPLGTKVEFVTGGNLLSGGTTLGTGRLAYSSWNTMQKIGAKGMALCAYNDLALVRVDPAYVGKVNPTVPVWGGPSAISTTLLKAGAKIYTVGNSGLRSGTAASKSGSVTGVVGGGLAYTLTTGNPGIPGDSGSGFMDAAGHPVGVLSTISVGLSVTPVSNTMGNIVKELVFAQRHSGIKGLYLVKGTRAFSAK</sequence>
<organism evidence="2 3">
    <name type="scientific">Nocardioides marmorisolisilvae</name>
    <dbReference type="NCBI Taxonomy" id="1542737"/>
    <lineage>
        <taxon>Bacteria</taxon>
        <taxon>Bacillati</taxon>
        <taxon>Actinomycetota</taxon>
        <taxon>Actinomycetes</taxon>
        <taxon>Propionibacteriales</taxon>
        <taxon>Nocardioidaceae</taxon>
        <taxon>Nocardioides</taxon>
    </lineage>
</organism>
<keyword evidence="1" id="KW-0732">Signal</keyword>
<comment type="caution">
    <text evidence="2">The sequence shown here is derived from an EMBL/GenBank/DDBJ whole genome shotgun (WGS) entry which is preliminary data.</text>
</comment>
<proteinExistence type="predicted"/>
<gene>
    <name evidence="2" type="ORF">EFL95_17565</name>
</gene>
<evidence type="ECO:0008006" key="4">
    <source>
        <dbReference type="Google" id="ProtNLM"/>
    </source>
</evidence>
<dbReference type="Proteomes" id="UP000277094">
    <property type="component" value="Unassembled WGS sequence"/>
</dbReference>
<feature type="chain" id="PRO_5039230287" description="Serine protease" evidence="1">
    <location>
        <begin position="25"/>
        <end position="286"/>
    </location>
</feature>
<evidence type="ECO:0000256" key="1">
    <source>
        <dbReference type="SAM" id="SignalP"/>
    </source>
</evidence>
<dbReference type="SUPFAM" id="SSF50494">
    <property type="entry name" value="Trypsin-like serine proteases"/>
    <property type="match status" value="1"/>
</dbReference>
<dbReference type="RefSeq" id="WP_123235418.1">
    <property type="nucleotide sequence ID" value="NZ_RJSG01000005.1"/>
</dbReference>
<protein>
    <recommendedName>
        <fullName evidence="4">Serine protease</fullName>
    </recommendedName>
</protein>
<name>A0A3N0DNP2_9ACTN</name>
<dbReference type="OrthoDB" id="5732461at2"/>
<reference evidence="2 3" key="1">
    <citation type="submission" date="2018-11" db="EMBL/GenBank/DDBJ databases">
        <authorList>
            <person name="Li F."/>
        </authorList>
    </citation>
    <scope>NUCLEOTIDE SEQUENCE [LARGE SCALE GENOMIC DNA]</scope>
    <source>
        <strain evidence="2 3">KIS18-7</strain>
    </source>
</reference>